<evidence type="ECO:0000313" key="3">
    <source>
        <dbReference type="Proteomes" id="UP000233551"/>
    </source>
</evidence>
<evidence type="ECO:0000313" key="2">
    <source>
        <dbReference type="EMBL" id="PKI38666.1"/>
    </source>
</evidence>
<gene>
    <name evidence="2" type="ORF">CRG98_040952</name>
</gene>
<feature type="region of interest" description="Disordered" evidence="1">
    <location>
        <begin position="34"/>
        <end position="142"/>
    </location>
</feature>
<dbReference type="EMBL" id="PGOL01004043">
    <property type="protein sequence ID" value="PKI38666.1"/>
    <property type="molecule type" value="Genomic_DNA"/>
</dbReference>
<proteinExistence type="predicted"/>
<dbReference type="Proteomes" id="UP000233551">
    <property type="component" value="Unassembled WGS sequence"/>
</dbReference>
<accession>A0A2I0I5H2</accession>
<feature type="compositionally biased region" description="Low complexity" evidence="1">
    <location>
        <begin position="114"/>
        <end position="124"/>
    </location>
</feature>
<name>A0A2I0I5H2_PUNGR</name>
<dbReference type="AlphaFoldDB" id="A0A2I0I5H2"/>
<organism evidence="2 3">
    <name type="scientific">Punica granatum</name>
    <name type="common">Pomegranate</name>
    <dbReference type="NCBI Taxonomy" id="22663"/>
    <lineage>
        <taxon>Eukaryota</taxon>
        <taxon>Viridiplantae</taxon>
        <taxon>Streptophyta</taxon>
        <taxon>Embryophyta</taxon>
        <taxon>Tracheophyta</taxon>
        <taxon>Spermatophyta</taxon>
        <taxon>Magnoliopsida</taxon>
        <taxon>eudicotyledons</taxon>
        <taxon>Gunneridae</taxon>
        <taxon>Pentapetalae</taxon>
        <taxon>rosids</taxon>
        <taxon>malvids</taxon>
        <taxon>Myrtales</taxon>
        <taxon>Lythraceae</taxon>
        <taxon>Punica</taxon>
    </lineage>
</organism>
<keyword evidence="3" id="KW-1185">Reference proteome</keyword>
<reference evidence="2 3" key="1">
    <citation type="submission" date="2017-11" db="EMBL/GenBank/DDBJ databases">
        <title>De-novo sequencing of pomegranate (Punica granatum L.) genome.</title>
        <authorList>
            <person name="Akparov Z."/>
            <person name="Amiraslanov A."/>
            <person name="Hajiyeva S."/>
            <person name="Abbasov M."/>
            <person name="Kaur K."/>
            <person name="Hamwieh A."/>
            <person name="Solovyev V."/>
            <person name="Salamov A."/>
            <person name="Braich B."/>
            <person name="Kosarev P."/>
            <person name="Mahmoud A."/>
            <person name="Hajiyev E."/>
            <person name="Babayeva S."/>
            <person name="Izzatullayeva V."/>
            <person name="Mammadov A."/>
            <person name="Mammadov A."/>
            <person name="Sharifova S."/>
            <person name="Ojaghi J."/>
            <person name="Eynullazada K."/>
            <person name="Bayramov B."/>
            <person name="Abdulazimova A."/>
            <person name="Shahmuradov I."/>
        </authorList>
    </citation>
    <scope>NUCLEOTIDE SEQUENCE [LARGE SCALE GENOMIC DNA]</scope>
    <source>
        <strain evidence="3">cv. AG2017</strain>
        <tissue evidence="2">Leaf</tissue>
    </source>
</reference>
<sequence>MQPVQFDSLHTIKSSLILLRFDQGREETLSNSLELTRFGQPHSSPLSRPKPARFHGDRLLTQPELQKNDIPRCFRPPESVGGGGSVEEPATYEPPPATTRGPLRVVGNPETFQNSHCTTNSSKTSKTHSRVHSMVGNLRSSP</sequence>
<evidence type="ECO:0000256" key="1">
    <source>
        <dbReference type="SAM" id="MobiDB-lite"/>
    </source>
</evidence>
<comment type="caution">
    <text evidence="2">The sequence shown here is derived from an EMBL/GenBank/DDBJ whole genome shotgun (WGS) entry which is preliminary data.</text>
</comment>
<protein>
    <submittedName>
        <fullName evidence="2">Uncharacterized protein</fullName>
    </submittedName>
</protein>